<dbReference type="EMBL" id="QVME01000009">
    <property type="protein sequence ID" value="RGE66213.1"/>
    <property type="molecule type" value="Genomic_DNA"/>
</dbReference>
<evidence type="ECO:0000259" key="1">
    <source>
        <dbReference type="Pfam" id="PF24390"/>
    </source>
</evidence>
<proteinExistence type="predicted"/>
<organism evidence="2 4">
    <name type="scientific">Anaerotruncus colihominis</name>
    <dbReference type="NCBI Taxonomy" id="169435"/>
    <lineage>
        <taxon>Bacteria</taxon>
        <taxon>Bacillati</taxon>
        <taxon>Bacillota</taxon>
        <taxon>Clostridia</taxon>
        <taxon>Eubacteriales</taxon>
        <taxon>Oscillospiraceae</taxon>
        <taxon>Anaerotruncus</taxon>
    </lineage>
</organism>
<evidence type="ECO:0000313" key="3">
    <source>
        <dbReference type="EMBL" id="RGE66213.1"/>
    </source>
</evidence>
<sequence length="326" mass="38054">MTKEQAIAEFFQYNQIDPAQISRYLDPKLEYLSEKVDQWLAIVDPSDRELFLRLLSRYTYLTNEASVRRYHEGIHILTDTLQSLGLSLCDLLFITTESSDKWKAGSDHVRTDLHRLCMGQIDARQIVACTRKLSADELDDYRGFVFVDDIVGTGFTLLRTILSFLNQFPDFINLPLFVLCIVPTDAGLSYLIGQLKKRGVNINLIYNQEWIAVPAFQRTDIFAISERADAIARIRKYEVLIDAYMKEPNKSYILGFWGCRQLVSFYYNTPNNTLCTFWRWTDTHTPLFPREKQPQIQLKYLQSVKRKKDNNAYKIKAEQRANAKWT</sequence>
<dbReference type="Proteomes" id="UP000095765">
    <property type="component" value="Unassembled WGS sequence"/>
</dbReference>
<dbReference type="AlphaFoldDB" id="A0A174UP19"/>
<name>A0A174UP19_9FIRM</name>
<evidence type="ECO:0000313" key="4">
    <source>
        <dbReference type="Proteomes" id="UP000095765"/>
    </source>
</evidence>
<protein>
    <recommendedName>
        <fullName evidence="1">PRTase-CE domain-containing protein</fullName>
    </recommendedName>
</protein>
<dbReference type="Pfam" id="PF24390">
    <property type="entry name" value="PRTase-CE"/>
    <property type="match status" value="1"/>
</dbReference>
<evidence type="ECO:0000313" key="5">
    <source>
        <dbReference type="Proteomes" id="UP000260828"/>
    </source>
</evidence>
<evidence type="ECO:0000313" key="2">
    <source>
        <dbReference type="EMBL" id="CUQ24224.1"/>
    </source>
</evidence>
<feature type="domain" description="PRTase-CE" evidence="1">
    <location>
        <begin position="36"/>
        <end position="290"/>
    </location>
</feature>
<dbReference type="OrthoDB" id="2084254at2"/>
<gene>
    <name evidence="3" type="ORF">DXC40_14990</name>
    <name evidence="2" type="ORF">ERS852551_03684</name>
</gene>
<reference evidence="2 4" key="1">
    <citation type="submission" date="2015-09" db="EMBL/GenBank/DDBJ databases">
        <authorList>
            <consortium name="Pathogen Informatics"/>
        </authorList>
    </citation>
    <scope>NUCLEOTIDE SEQUENCE [LARGE SCALE GENOMIC DNA]</scope>
    <source>
        <strain evidence="2 4">2789STDY5834939</strain>
    </source>
</reference>
<dbReference type="Proteomes" id="UP000260828">
    <property type="component" value="Unassembled WGS sequence"/>
</dbReference>
<dbReference type="EMBL" id="CZBE01000042">
    <property type="protein sequence ID" value="CUQ24224.1"/>
    <property type="molecule type" value="Genomic_DNA"/>
</dbReference>
<reference evidence="3 5" key="2">
    <citation type="submission" date="2018-08" db="EMBL/GenBank/DDBJ databases">
        <title>A genome reference for cultivated species of the human gut microbiota.</title>
        <authorList>
            <person name="Zou Y."/>
            <person name="Xue W."/>
            <person name="Luo G."/>
        </authorList>
    </citation>
    <scope>NUCLEOTIDE SEQUENCE [LARGE SCALE GENOMIC DNA]</scope>
    <source>
        <strain evidence="3 5">TF05-12AC</strain>
    </source>
</reference>
<dbReference type="RefSeq" id="WP_055246198.1">
    <property type="nucleotide sequence ID" value="NZ_CABIWA010000030.1"/>
</dbReference>
<accession>A0A174UP19</accession>
<dbReference type="InterPro" id="IPR056920">
    <property type="entry name" value="PRTase-CE"/>
</dbReference>